<sequence>MLHVDSSSNASGAGAGLILASPAGDVAGYALHFEFLAINNKAEYEALLAGLKVAREVGAQHLKVFSNSQLVVGHIRDEYETREENMKREARMIGKQAGHYIPYDDTLYKWPFSLPLLKCLHPSEADYTLRKVHGVIPVEFELPSLRVKEYNKDTNSVWLRANLDLIEGSRKCATVRMVTYRQRVTKYYNTRVKTKGFQVSDLVLRRVEVSQSIEQKKLSLNWKGSYQVDEVVRPEAYRLKQLDGTPLFRLWNLANLRMYYQ</sequence>
<dbReference type="OrthoDB" id="686884at2759"/>
<reference evidence="3" key="1">
    <citation type="submission" date="2025-08" db="UniProtKB">
        <authorList>
            <consortium name="RefSeq"/>
        </authorList>
    </citation>
    <scope>IDENTIFICATION</scope>
</reference>
<feature type="domain" description="RNase H type-1" evidence="1">
    <location>
        <begin position="7"/>
        <end position="86"/>
    </location>
</feature>
<dbReference type="GO" id="GO:0004523">
    <property type="term" value="F:RNA-DNA hybrid ribonuclease activity"/>
    <property type="evidence" value="ECO:0007669"/>
    <property type="project" value="InterPro"/>
</dbReference>
<dbReference type="Gene3D" id="3.30.420.10">
    <property type="entry name" value="Ribonuclease H-like superfamily/Ribonuclease H"/>
    <property type="match status" value="1"/>
</dbReference>
<dbReference type="InterPro" id="IPR002156">
    <property type="entry name" value="RNaseH_domain"/>
</dbReference>
<evidence type="ECO:0000259" key="1">
    <source>
        <dbReference type="Pfam" id="PF13456"/>
    </source>
</evidence>
<dbReference type="AlphaFoldDB" id="A0A6I9QJL2"/>
<proteinExistence type="predicted"/>
<dbReference type="InterPro" id="IPR036397">
    <property type="entry name" value="RNaseH_sf"/>
</dbReference>
<dbReference type="SUPFAM" id="SSF53098">
    <property type="entry name" value="Ribonuclease H-like"/>
    <property type="match status" value="1"/>
</dbReference>
<dbReference type="InterPro" id="IPR012337">
    <property type="entry name" value="RNaseH-like_sf"/>
</dbReference>
<evidence type="ECO:0000313" key="2">
    <source>
        <dbReference type="Proteomes" id="UP000504607"/>
    </source>
</evidence>
<dbReference type="RefSeq" id="XP_010910597.1">
    <property type="nucleotide sequence ID" value="XM_010912295.1"/>
</dbReference>
<dbReference type="Pfam" id="PF13456">
    <property type="entry name" value="RVT_3"/>
    <property type="match status" value="1"/>
</dbReference>
<accession>A0A6I9QJL2</accession>
<protein>
    <submittedName>
        <fullName evidence="3">Uncharacterized protein LOC105036537</fullName>
    </submittedName>
</protein>
<evidence type="ECO:0000313" key="3">
    <source>
        <dbReference type="RefSeq" id="XP_010910597.1"/>
    </source>
</evidence>
<dbReference type="InParanoid" id="A0A6I9QJL2"/>
<dbReference type="FunCoup" id="A0A6I9QJL2">
    <property type="interactions" value="563"/>
</dbReference>
<keyword evidence="2" id="KW-1185">Reference proteome</keyword>
<organism evidence="2 3">
    <name type="scientific">Elaeis guineensis var. tenera</name>
    <name type="common">Oil palm</name>
    <dbReference type="NCBI Taxonomy" id="51953"/>
    <lineage>
        <taxon>Eukaryota</taxon>
        <taxon>Viridiplantae</taxon>
        <taxon>Streptophyta</taxon>
        <taxon>Embryophyta</taxon>
        <taxon>Tracheophyta</taxon>
        <taxon>Spermatophyta</taxon>
        <taxon>Magnoliopsida</taxon>
        <taxon>Liliopsida</taxon>
        <taxon>Arecaceae</taxon>
        <taxon>Arecoideae</taxon>
        <taxon>Cocoseae</taxon>
        <taxon>Elaeidinae</taxon>
        <taxon>Elaeis</taxon>
    </lineage>
</organism>
<dbReference type="PANTHER" id="PTHR48475">
    <property type="entry name" value="RIBONUCLEASE H"/>
    <property type="match status" value="1"/>
</dbReference>
<dbReference type="GO" id="GO:0003676">
    <property type="term" value="F:nucleic acid binding"/>
    <property type="evidence" value="ECO:0007669"/>
    <property type="project" value="InterPro"/>
</dbReference>
<dbReference type="Proteomes" id="UP000504607">
    <property type="component" value="Unplaced"/>
</dbReference>
<gene>
    <name evidence="3" type="primary">LOC105036537</name>
</gene>
<name>A0A6I9QJL2_ELAGV</name>
<dbReference type="PANTHER" id="PTHR48475:SF2">
    <property type="entry name" value="RIBONUCLEASE H"/>
    <property type="match status" value="1"/>
</dbReference>